<dbReference type="InterPro" id="IPR036061">
    <property type="entry name" value="CheW-like_dom_sf"/>
</dbReference>
<dbReference type="SMART" id="SM00260">
    <property type="entry name" value="CheW"/>
    <property type="match status" value="1"/>
</dbReference>
<dbReference type="SUPFAM" id="SSF50341">
    <property type="entry name" value="CheW-like"/>
    <property type="match status" value="1"/>
</dbReference>
<comment type="caution">
    <text evidence="2">The sequence shown here is derived from an EMBL/GenBank/DDBJ whole genome shotgun (WGS) entry which is preliminary data.</text>
</comment>
<proteinExistence type="predicted"/>
<reference evidence="3" key="1">
    <citation type="submission" date="2017-11" db="EMBL/GenBank/DDBJ databases">
        <title>The draft genome sequence of Chromatocurvus sp. F02.</title>
        <authorList>
            <person name="Du Z.-J."/>
            <person name="Chang Y.-Q."/>
        </authorList>
    </citation>
    <scope>NUCLEOTIDE SEQUENCE [LARGE SCALE GENOMIC DNA]</scope>
    <source>
        <strain evidence="3">F02</strain>
    </source>
</reference>
<keyword evidence="3" id="KW-1185">Reference proteome</keyword>
<organism evidence="2 3">
    <name type="scientific">Kineobactrum sediminis</name>
    <dbReference type="NCBI Taxonomy" id="1905677"/>
    <lineage>
        <taxon>Bacteria</taxon>
        <taxon>Pseudomonadati</taxon>
        <taxon>Pseudomonadota</taxon>
        <taxon>Gammaproteobacteria</taxon>
        <taxon>Cellvibrionales</taxon>
        <taxon>Halieaceae</taxon>
        <taxon>Kineobactrum</taxon>
    </lineage>
</organism>
<feature type="domain" description="CheW-like" evidence="1">
    <location>
        <begin position="31"/>
        <end position="170"/>
    </location>
</feature>
<protein>
    <recommendedName>
        <fullName evidence="1">CheW-like domain-containing protein</fullName>
    </recommendedName>
</protein>
<dbReference type="InterPro" id="IPR002545">
    <property type="entry name" value="CheW-lke_dom"/>
</dbReference>
<dbReference type="GO" id="GO:0006935">
    <property type="term" value="P:chemotaxis"/>
    <property type="evidence" value="ECO:0007669"/>
    <property type="project" value="InterPro"/>
</dbReference>
<accession>A0A2N5Y7R2</accession>
<evidence type="ECO:0000313" key="3">
    <source>
        <dbReference type="Proteomes" id="UP000234845"/>
    </source>
</evidence>
<dbReference type="AlphaFoldDB" id="A0A2N5Y7R2"/>
<dbReference type="OrthoDB" id="5298045at2"/>
<evidence type="ECO:0000259" key="1">
    <source>
        <dbReference type="PROSITE" id="PS50851"/>
    </source>
</evidence>
<dbReference type="Gene3D" id="2.40.50.180">
    <property type="entry name" value="CheA-289, Domain 4"/>
    <property type="match status" value="1"/>
</dbReference>
<dbReference type="EMBL" id="PKLZ01000001">
    <property type="protein sequence ID" value="PLW84409.1"/>
    <property type="molecule type" value="Genomic_DNA"/>
</dbReference>
<sequence>MTVAFVALTDLQQKFALESVELPVPLPAVDLWQGVLLGIADVPLLVATADIDAIVATPPVVRIPGTKTWVLGMATHQGGLLPVICSDSLFYQRPHTGRKREYCMVVKRPGFHFALTLSTLERNISLPLAQRDMQHPVVESFAPYCAGGFIREDQFLPILDINKLLADRALSDTAANSEFPVEDPLQ</sequence>
<dbReference type="Proteomes" id="UP000234845">
    <property type="component" value="Unassembled WGS sequence"/>
</dbReference>
<dbReference type="RefSeq" id="WP_101520043.1">
    <property type="nucleotide sequence ID" value="NZ_PKLZ01000001.1"/>
</dbReference>
<name>A0A2N5Y7R2_9GAMM</name>
<dbReference type="GO" id="GO:0007165">
    <property type="term" value="P:signal transduction"/>
    <property type="evidence" value="ECO:0007669"/>
    <property type="project" value="InterPro"/>
</dbReference>
<dbReference type="Gene3D" id="2.30.30.40">
    <property type="entry name" value="SH3 Domains"/>
    <property type="match status" value="1"/>
</dbReference>
<evidence type="ECO:0000313" key="2">
    <source>
        <dbReference type="EMBL" id="PLW84409.1"/>
    </source>
</evidence>
<gene>
    <name evidence="2" type="ORF">CWI75_03460</name>
</gene>
<dbReference type="PROSITE" id="PS50851">
    <property type="entry name" value="CHEW"/>
    <property type="match status" value="1"/>
</dbReference>
<dbReference type="Pfam" id="PF01584">
    <property type="entry name" value="CheW"/>
    <property type="match status" value="1"/>
</dbReference>